<evidence type="ECO:0000313" key="2">
    <source>
        <dbReference type="EMBL" id="CAP44721.1"/>
    </source>
</evidence>
<dbReference type="eggNOG" id="COG1661">
    <property type="taxonomic scope" value="Bacteria"/>
</dbReference>
<organism evidence="2 3">
    <name type="scientific">Bordetella petrii (strain ATCC BAA-461 / DSM 12804 / CCUG 43448 / CIP 107267 / Se-1111R)</name>
    <dbReference type="NCBI Taxonomy" id="340100"/>
    <lineage>
        <taxon>Bacteria</taxon>
        <taxon>Pseudomonadati</taxon>
        <taxon>Pseudomonadota</taxon>
        <taxon>Betaproteobacteria</taxon>
        <taxon>Burkholderiales</taxon>
        <taxon>Alcaligenaceae</taxon>
        <taxon>Bordetella</taxon>
    </lineage>
</organism>
<dbReference type="Proteomes" id="UP000001225">
    <property type="component" value="Chromosome"/>
</dbReference>
<evidence type="ECO:0000313" key="3">
    <source>
        <dbReference type="Proteomes" id="UP000001225"/>
    </source>
</evidence>
<dbReference type="PROSITE" id="PS51742">
    <property type="entry name" value="PPC"/>
    <property type="match status" value="1"/>
</dbReference>
<evidence type="ECO:0000259" key="1">
    <source>
        <dbReference type="PROSITE" id="PS51742"/>
    </source>
</evidence>
<proteinExistence type="predicted"/>
<dbReference type="EMBL" id="AM902716">
    <property type="protein sequence ID" value="CAP44721.1"/>
    <property type="molecule type" value="Genomic_DNA"/>
</dbReference>
<keyword evidence="3" id="KW-1185">Reference proteome</keyword>
<dbReference type="InterPro" id="IPR005175">
    <property type="entry name" value="PPC_dom"/>
</dbReference>
<accession>A9ICW0</accession>
<dbReference type="AlphaFoldDB" id="A9ICW0"/>
<dbReference type="Gene3D" id="3.30.1330.80">
    <property type="entry name" value="Hypothetical protein, similar to alpha- acetolactate decarboxylase, domain 2"/>
    <property type="match status" value="1"/>
</dbReference>
<gene>
    <name evidence="2" type="ordered locus">Bpet4370</name>
</gene>
<protein>
    <recommendedName>
        <fullName evidence="1">PPC domain-containing protein</fullName>
    </recommendedName>
</protein>
<reference evidence="2 3" key="1">
    <citation type="journal article" date="2008" name="BMC Genomics">
        <title>The missing link: Bordetella petrii is endowed with both the metabolic versatility of environmental bacteria and virulence traits of pathogenic Bordetellae.</title>
        <authorList>
            <person name="Gross R."/>
            <person name="Guzman C.A."/>
            <person name="Sebaihia M."/>
            <person name="Martins Dos Santos V.A."/>
            <person name="Pieper D.H."/>
            <person name="Koebnik R."/>
            <person name="Lechner M."/>
            <person name="Bartels D."/>
            <person name="Buhrmester J."/>
            <person name="Choudhuri J.V."/>
            <person name="Ebensen T."/>
            <person name="Gaigalat L."/>
            <person name="Herrmann S."/>
            <person name="Khachane A.N."/>
            <person name="Larisch C."/>
            <person name="Link S."/>
            <person name="Linke B."/>
            <person name="Meyer F."/>
            <person name="Mormann S."/>
            <person name="Nakunst D."/>
            <person name="Rueckert C."/>
            <person name="Schneiker-Bekel S."/>
            <person name="Schulze K."/>
            <person name="Vorhoelter F.J."/>
            <person name="Yevsa T."/>
            <person name="Engle J.T."/>
            <person name="Goldman W.E."/>
            <person name="Puehler A."/>
            <person name="Goebel U.B."/>
            <person name="Goesmann A."/>
            <person name="Bloecker H."/>
            <person name="Kaiser O."/>
            <person name="Martinez-Arias R."/>
        </authorList>
    </citation>
    <scope>NUCLEOTIDE SEQUENCE [LARGE SCALE GENOMIC DNA]</scope>
    <source>
        <strain evidence="3">ATCC BAA-461 / DSM 12804 / CCUG 43448 / CIP 107267 / Se-1111R</strain>
    </source>
</reference>
<dbReference type="KEGG" id="bpt:Bpet4370"/>
<name>A9ICW0_BORPD</name>
<dbReference type="STRING" id="94624.Bpet4370"/>
<dbReference type="Pfam" id="PF03479">
    <property type="entry name" value="PCC"/>
    <property type="match status" value="1"/>
</dbReference>
<dbReference type="SUPFAM" id="SSF117856">
    <property type="entry name" value="AF0104/ALDC/Ptd012-like"/>
    <property type="match status" value="1"/>
</dbReference>
<sequence length="132" mass="14429">MAVMEQGHTGRIFYIRIHPNEDLVQSLEKTFIESGLSRAIVRSSVGSLAHCSLQCGAQSTLELEGPAIEILNMNGEIRCDNGAYPTAHVTGIVMDMQGKIHAGRFTSGRNPACMTVEAVIEEWVVEQTVQQD</sequence>
<feature type="domain" description="PPC" evidence="1">
    <location>
        <begin position="7"/>
        <end position="132"/>
    </location>
</feature>
<dbReference type="CDD" id="cd11378">
    <property type="entry name" value="DUF296"/>
    <property type="match status" value="1"/>
</dbReference>